<sequence>MLAGLIDANEKKMDADKSTQNFPITLAFKTFFWRILNCSLCWFTNVLVYYGLSLNSVALGGNKYDNFIWISAAEIPGFFSPVLLMDRIGRRYSLFGAMIVSGLSIGCSVFVPPAPMTPLLGVYYAEGPAIIFSICAIFSGFLALSFKETTEVELPNTLDDAEVIGNKKDERQA</sequence>
<reference evidence="7" key="1">
    <citation type="submission" date="2013-02" db="EMBL/GenBank/DDBJ databases">
        <authorList>
            <person name="Hughes D."/>
        </authorList>
    </citation>
    <scope>NUCLEOTIDE SEQUENCE</scope>
    <source>
        <strain>Durham</strain>
        <strain evidence="7">NC isolate 2 -- Noor lab</strain>
    </source>
</reference>
<dbReference type="EMBL" id="CAQQ02175417">
    <property type="status" value="NOT_ANNOTATED_CDS"/>
    <property type="molecule type" value="Genomic_DNA"/>
</dbReference>
<comment type="subcellular location">
    <subcellularLocation>
        <location evidence="1">Membrane</location>
        <topology evidence="1">Multi-pass membrane protein</topology>
    </subcellularLocation>
</comment>
<feature type="transmembrane region" description="Helical" evidence="5">
    <location>
        <begin position="67"/>
        <end position="85"/>
    </location>
</feature>
<evidence type="ECO:0008006" key="8">
    <source>
        <dbReference type="Google" id="ProtNLM"/>
    </source>
</evidence>
<proteinExistence type="predicted"/>
<evidence type="ECO:0000313" key="6">
    <source>
        <dbReference type="EnsemblMetazoa" id="MESCA003314-PA"/>
    </source>
</evidence>
<dbReference type="Proteomes" id="UP000015102">
    <property type="component" value="Unassembled WGS sequence"/>
</dbReference>
<feature type="transmembrane region" description="Helical" evidence="5">
    <location>
        <begin position="123"/>
        <end position="144"/>
    </location>
</feature>
<dbReference type="EMBL" id="CAQQ02175420">
    <property type="status" value="NOT_ANNOTATED_CDS"/>
    <property type="molecule type" value="Genomic_DNA"/>
</dbReference>
<protein>
    <recommendedName>
        <fullName evidence="8">Major facilitator superfamily (MFS) profile domain-containing protein</fullName>
    </recommendedName>
</protein>
<dbReference type="InterPro" id="IPR036259">
    <property type="entry name" value="MFS_trans_sf"/>
</dbReference>
<dbReference type="EnsemblMetazoa" id="MESCA003314-RA">
    <property type="protein sequence ID" value="MESCA003314-PA"/>
    <property type="gene ID" value="MESCA003314"/>
</dbReference>
<evidence type="ECO:0000256" key="5">
    <source>
        <dbReference type="SAM" id="Phobius"/>
    </source>
</evidence>
<dbReference type="AlphaFoldDB" id="T1GIN1"/>
<dbReference type="STRING" id="36166.T1GIN1"/>
<keyword evidence="2 5" id="KW-0812">Transmembrane</keyword>
<evidence type="ECO:0000256" key="1">
    <source>
        <dbReference type="ARBA" id="ARBA00004141"/>
    </source>
</evidence>
<reference evidence="6" key="2">
    <citation type="submission" date="2015-06" db="UniProtKB">
        <authorList>
            <consortium name="EnsemblMetazoa"/>
        </authorList>
    </citation>
    <scope>IDENTIFICATION</scope>
</reference>
<evidence type="ECO:0000256" key="3">
    <source>
        <dbReference type="ARBA" id="ARBA00022989"/>
    </source>
</evidence>
<accession>T1GIN1</accession>
<keyword evidence="4 5" id="KW-0472">Membrane</keyword>
<dbReference type="EMBL" id="CAQQ02175419">
    <property type="status" value="NOT_ANNOTATED_CDS"/>
    <property type="molecule type" value="Genomic_DNA"/>
</dbReference>
<dbReference type="PANTHER" id="PTHR24064">
    <property type="entry name" value="SOLUTE CARRIER FAMILY 22 MEMBER"/>
    <property type="match status" value="1"/>
</dbReference>
<keyword evidence="3 5" id="KW-1133">Transmembrane helix</keyword>
<keyword evidence="7" id="KW-1185">Reference proteome</keyword>
<dbReference type="Gene3D" id="1.20.1250.20">
    <property type="entry name" value="MFS general substrate transporter like domains"/>
    <property type="match status" value="1"/>
</dbReference>
<feature type="transmembrane region" description="Helical" evidence="5">
    <location>
        <begin position="92"/>
        <end position="111"/>
    </location>
</feature>
<dbReference type="OMA" id="IWISAAE"/>
<evidence type="ECO:0000256" key="4">
    <source>
        <dbReference type="ARBA" id="ARBA00023136"/>
    </source>
</evidence>
<dbReference type="GO" id="GO:0016020">
    <property type="term" value="C:membrane"/>
    <property type="evidence" value="ECO:0007669"/>
    <property type="project" value="UniProtKB-SubCell"/>
</dbReference>
<name>T1GIN1_MEGSC</name>
<dbReference type="SUPFAM" id="SSF103473">
    <property type="entry name" value="MFS general substrate transporter"/>
    <property type="match status" value="1"/>
</dbReference>
<feature type="transmembrane region" description="Helical" evidence="5">
    <location>
        <begin position="31"/>
        <end position="52"/>
    </location>
</feature>
<evidence type="ECO:0000313" key="7">
    <source>
        <dbReference type="Proteomes" id="UP000015102"/>
    </source>
</evidence>
<organism evidence="6 7">
    <name type="scientific">Megaselia scalaris</name>
    <name type="common">Humpbacked fly</name>
    <name type="synonym">Phora scalaris</name>
    <dbReference type="NCBI Taxonomy" id="36166"/>
    <lineage>
        <taxon>Eukaryota</taxon>
        <taxon>Metazoa</taxon>
        <taxon>Ecdysozoa</taxon>
        <taxon>Arthropoda</taxon>
        <taxon>Hexapoda</taxon>
        <taxon>Insecta</taxon>
        <taxon>Pterygota</taxon>
        <taxon>Neoptera</taxon>
        <taxon>Endopterygota</taxon>
        <taxon>Diptera</taxon>
        <taxon>Brachycera</taxon>
        <taxon>Muscomorpha</taxon>
        <taxon>Platypezoidea</taxon>
        <taxon>Phoridae</taxon>
        <taxon>Megaseliini</taxon>
        <taxon>Megaselia</taxon>
    </lineage>
</organism>
<dbReference type="EMBL" id="CAQQ02175418">
    <property type="status" value="NOT_ANNOTATED_CDS"/>
    <property type="molecule type" value="Genomic_DNA"/>
</dbReference>
<evidence type="ECO:0000256" key="2">
    <source>
        <dbReference type="ARBA" id="ARBA00022692"/>
    </source>
</evidence>
<dbReference type="HOGENOM" id="CLU_1549395_0_0_1"/>